<proteinExistence type="predicted"/>
<organism evidence="2 3">
    <name type="scientific">Discina gigas</name>
    <dbReference type="NCBI Taxonomy" id="1032678"/>
    <lineage>
        <taxon>Eukaryota</taxon>
        <taxon>Fungi</taxon>
        <taxon>Dikarya</taxon>
        <taxon>Ascomycota</taxon>
        <taxon>Pezizomycotina</taxon>
        <taxon>Pezizomycetes</taxon>
        <taxon>Pezizales</taxon>
        <taxon>Discinaceae</taxon>
        <taxon>Discina</taxon>
    </lineage>
</organism>
<feature type="region of interest" description="Disordered" evidence="1">
    <location>
        <begin position="169"/>
        <end position="194"/>
    </location>
</feature>
<dbReference type="EMBL" id="JBBBZM010000022">
    <property type="protein sequence ID" value="KAL0638376.1"/>
    <property type="molecule type" value="Genomic_DNA"/>
</dbReference>
<feature type="compositionally biased region" description="Polar residues" evidence="1">
    <location>
        <begin position="1"/>
        <end position="20"/>
    </location>
</feature>
<reference evidence="2 3" key="1">
    <citation type="submission" date="2024-02" db="EMBL/GenBank/DDBJ databases">
        <title>Discinaceae phylogenomics.</title>
        <authorList>
            <person name="Dirks A.C."/>
            <person name="James T.Y."/>
        </authorList>
    </citation>
    <scope>NUCLEOTIDE SEQUENCE [LARGE SCALE GENOMIC DNA]</scope>
    <source>
        <strain evidence="2 3">ACD0624</strain>
    </source>
</reference>
<feature type="region of interest" description="Disordered" evidence="1">
    <location>
        <begin position="335"/>
        <end position="362"/>
    </location>
</feature>
<keyword evidence="3" id="KW-1185">Reference proteome</keyword>
<sequence length="362" mass="40713">MSSFSPARSNTPSSDYTSPRSDPELTVVDDTRVIEVYILKNTADPVLVLVPATRVETYSAFWGVIKHDLYPGCVDIGDEAEVPPMVFLLDPFMSRLRLELWSDLLPSLRGKRLLVLPGDAAPPPFPTESKTFLPQYVRSTWTNLMPKASPIVPETSLVTVDAAQRVSAEPKKTWTKTSSEASPPYPVSEPKGRPKLKAEDRSISFFKAPEFAFDVALWCRFAPSYKPSLLMHSQFREIVVQVVPTSRGLSVRNLTSKISSALTNMLRRQGCLGTLTSSPMTDFRDLLVKPEFLRFALEDWPSCKESLGLTQETLRWIQEPVLLYCEIQDVHFPRGHDRLDKPSKTPKARKVEIESASEEEVE</sequence>
<accession>A0ABR3GR06</accession>
<dbReference type="Proteomes" id="UP001447188">
    <property type="component" value="Unassembled WGS sequence"/>
</dbReference>
<protein>
    <submittedName>
        <fullName evidence="2">Uncharacterized protein</fullName>
    </submittedName>
</protein>
<feature type="region of interest" description="Disordered" evidence="1">
    <location>
        <begin position="1"/>
        <end position="23"/>
    </location>
</feature>
<feature type="compositionally biased region" description="Basic and acidic residues" evidence="1">
    <location>
        <begin position="335"/>
        <end position="353"/>
    </location>
</feature>
<evidence type="ECO:0000313" key="2">
    <source>
        <dbReference type="EMBL" id="KAL0638376.1"/>
    </source>
</evidence>
<gene>
    <name evidence="2" type="ORF">Q9L58_002518</name>
</gene>
<name>A0ABR3GR06_9PEZI</name>
<evidence type="ECO:0000256" key="1">
    <source>
        <dbReference type="SAM" id="MobiDB-lite"/>
    </source>
</evidence>
<comment type="caution">
    <text evidence="2">The sequence shown here is derived from an EMBL/GenBank/DDBJ whole genome shotgun (WGS) entry which is preliminary data.</text>
</comment>
<evidence type="ECO:0000313" key="3">
    <source>
        <dbReference type="Proteomes" id="UP001447188"/>
    </source>
</evidence>